<dbReference type="STRING" id="61647.LG71_22395"/>
<feature type="transmembrane region" description="Helical" evidence="8">
    <location>
        <begin position="7"/>
        <end position="27"/>
    </location>
</feature>
<dbReference type="PROSITE" id="PS00714">
    <property type="entry name" value="NA_DICARBOXYL_SYMP_2"/>
    <property type="match status" value="1"/>
</dbReference>
<dbReference type="GO" id="GO:0015293">
    <property type="term" value="F:symporter activity"/>
    <property type="evidence" value="ECO:0007669"/>
    <property type="project" value="UniProtKB-KW"/>
</dbReference>
<evidence type="ECO:0000256" key="4">
    <source>
        <dbReference type="ARBA" id="ARBA00022692"/>
    </source>
</evidence>
<evidence type="ECO:0000256" key="8">
    <source>
        <dbReference type="SAM" id="Phobius"/>
    </source>
</evidence>
<dbReference type="PANTHER" id="PTHR42865">
    <property type="entry name" value="PROTON/GLUTAMATE-ASPARTATE SYMPORTER"/>
    <property type="match status" value="1"/>
</dbReference>
<name>A0A0J5MRQ1_PLUGE</name>
<keyword evidence="11" id="KW-1185">Reference proteome</keyword>
<dbReference type="AlphaFoldDB" id="A0A0J5MRQ1"/>
<evidence type="ECO:0000256" key="2">
    <source>
        <dbReference type="ARBA" id="ARBA00022448"/>
    </source>
</evidence>
<protein>
    <submittedName>
        <fullName evidence="9">Glutamate/aspartate:proton symporter GltP</fullName>
    </submittedName>
    <submittedName>
        <fullName evidence="10">Glutamate:protein symporter</fullName>
    </submittedName>
</protein>
<keyword evidence="6 8" id="KW-1133">Transmembrane helix</keyword>
<dbReference type="InterPro" id="IPR036458">
    <property type="entry name" value="Na:dicarbo_symporter_sf"/>
</dbReference>
<dbReference type="eggNOG" id="COG1301">
    <property type="taxonomic scope" value="Bacteria"/>
</dbReference>
<sequence length="436" mass="46526">MKDKKFGMAYKILIALVLGIIVGAFIHNNEYYKDLLLESFLQPAGKIFILLIKMIVIPIVISTLIVGIAGVGDAKKFGRIGIKTIIYFEIVTTIAIFVGLGIANLFHPGSGIDISALHSVDISAYEKTTAEVGSGEHGLVTTILSLIPANVFDAMAKGNILAIIFFSVLFGLGLSALPEENKKPLLEVFKSTSAVMFKVTNMVMRYAPIGVFSLIATSVATFGFASVIPLFKLVITVYLSIAFFAIVVLGAIAKSCNINIFKLIVILKDELILAYSTASSETVLPRIMEKMEHYGAAKSITGFVIPTGYSFNLDGSTLYQSIAAIFIAQLYHIDLSVGQQIILVLTLMITSKGVAGVPGASFVVLLATLGSVGIPLEGLAFIAGIDRILDMARTALNVVGNALAALVIAKWENDFDSGRALAYEAQVFNRGARSAG</sequence>
<organism evidence="10 11">
    <name type="scientific">Pluralibacter gergoviae</name>
    <name type="common">Enterobacter gergoviae</name>
    <dbReference type="NCBI Taxonomy" id="61647"/>
    <lineage>
        <taxon>Bacteria</taxon>
        <taxon>Pseudomonadati</taxon>
        <taxon>Pseudomonadota</taxon>
        <taxon>Gammaproteobacteria</taxon>
        <taxon>Enterobacterales</taxon>
        <taxon>Enterobacteriaceae</taxon>
        <taxon>Pluralibacter</taxon>
    </lineage>
</organism>
<feature type="transmembrane region" description="Helical" evidence="8">
    <location>
        <begin position="233"/>
        <end position="253"/>
    </location>
</feature>
<feature type="transmembrane region" description="Helical" evidence="8">
    <location>
        <begin position="362"/>
        <end position="383"/>
    </location>
</feature>
<gene>
    <name evidence="9" type="primary">gltP</name>
    <name evidence="10" type="ORF">ABW06_09460</name>
    <name evidence="9" type="ORF">QEG54_001252</name>
</gene>
<evidence type="ECO:0000313" key="9">
    <source>
        <dbReference type="EMBL" id="EML1470558.1"/>
    </source>
</evidence>
<feature type="transmembrane region" description="Helical" evidence="8">
    <location>
        <begin position="330"/>
        <end position="350"/>
    </location>
</feature>
<evidence type="ECO:0000313" key="10">
    <source>
        <dbReference type="EMBL" id="KMK14092.1"/>
    </source>
</evidence>
<feature type="transmembrane region" description="Helical" evidence="8">
    <location>
        <begin position="84"/>
        <end position="106"/>
    </location>
</feature>
<evidence type="ECO:0000256" key="3">
    <source>
        <dbReference type="ARBA" id="ARBA00022475"/>
    </source>
</evidence>
<accession>A0A0J5MRQ1</accession>
<dbReference type="InterPro" id="IPR018107">
    <property type="entry name" value="Na-dicarboxylate_symporter_CS"/>
</dbReference>
<proteinExistence type="predicted"/>
<dbReference type="Proteomes" id="UP000036196">
    <property type="component" value="Unassembled WGS sequence"/>
</dbReference>
<feature type="transmembrane region" description="Helical" evidence="8">
    <location>
        <begin position="206"/>
        <end position="227"/>
    </location>
</feature>
<dbReference type="PRINTS" id="PR00173">
    <property type="entry name" value="EDTRNSPORT"/>
</dbReference>
<feature type="transmembrane region" description="Helical" evidence="8">
    <location>
        <begin position="47"/>
        <end position="72"/>
    </location>
</feature>
<comment type="caution">
    <text evidence="10">The sequence shown here is derived from an EMBL/GenBank/DDBJ whole genome shotgun (WGS) entry which is preliminary data.</text>
</comment>
<keyword evidence="2" id="KW-0813">Transport</keyword>
<evidence type="ECO:0000256" key="5">
    <source>
        <dbReference type="ARBA" id="ARBA00022847"/>
    </source>
</evidence>
<dbReference type="EMBL" id="LDZF01000008">
    <property type="protein sequence ID" value="KMK14092.1"/>
    <property type="molecule type" value="Genomic_DNA"/>
</dbReference>
<keyword evidence="4 8" id="KW-0812">Transmembrane</keyword>
<keyword evidence="3" id="KW-1003">Cell membrane</keyword>
<dbReference type="NCBIfam" id="NF008440">
    <property type="entry name" value="PRK11283.1"/>
    <property type="match status" value="1"/>
</dbReference>
<dbReference type="SUPFAM" id="SSF118215">
    <property type="entry name" value="Proton glutamate symport protein"/>
    <property type="match status" value="1"/>
</dbReference>
<keyword evidence="5" id="KW-0769">Symport</keyword>
<dbReference type="FunFam" id="1.10.3860.10:FF:000001">
    <property type="entry name" value="C4-dicarboxylate transport protein"/>
    <property type="match status" value="1"/>
</dbReference>
<dbReference type="Gene3D" id="1.10.3860.10">
    <property type="entry name" value="Sodium:dicarboxylate symporter"/>
    <property type="match status" value="1"/>
</dbReference>
<comment type="subcellular location">
    <subcellularLocation>
        <location evidence="1">Cell membrane</location>
        <topology evidence="1">Multi-pass membrane protein</topology>
    </subcellularLocation>
</comment>
<reference evidence="9" key="2">
    <citation type="submission" date="2024-02" db="EMBL/GenBank/DDBJ databases">
        <authorList>
            <consortium name="Clinical and Environmental Microbiology Branch: Whole genome sequencing antimicrobial resistance pathogens in the healthcare setting"/>
        </authorList>
    </citation>
    <scope>NUCLEOTIDE SEQUENCE</scope>
    <source>
        <strain evidence="9">2021DK-00143</strain>
    </source>
</reference>
<evidence type="ECO:0000313" key="11">
    <source>
        <dbReference type="Proteomes" id="UP000036196"/>
    </source>
</evidence>
<dbReference type="InterPro" id="IPR001991">
    <property type="entry name" value="Na-dicarboxylate_symporter"/>
</dbReference>
<dbReference type="GO" id="GO:0006835">
    <property type="term" value="P:dicarboxylic acid transport"/>
    <property type="evidence" value="ECO:0007669"/>
    <property type="project" value="TreeGrafter"/>
</dbReference>
<evidence type="ECO:0000256" key="6">
    <source>
        <dbReference type="ARBA" id="ARBA00022989"/>
    </source>
</evidence>
<dbReference type="GO" id="GO:0005886">
    <property type="term" value="C:plasma membrane"/>
    <property type="evidence" value="ECO:0007669"/>
    <property type="project" value="UniProtKB-SubCell"/>
</dbReference>
<dbReference type="RefSeq" id="WP_048274050.1">
    <property type="nucleotide sequence ID" value="NZ_JAEOAR010000033.1"/>
</dbReference>
<keyword evidence="7 8" id="KW-0472">Membrane</keyword>
<evidence type="ECO:0000256" key="7">
    <source>
        <dbReference type="ARBA" id="ARBA00023136"/>
    </source>
</evidence>
<dbReference type="PATRIC" id="fig|61647.15.peg.5254"/>
<dbReference type="Pfam" id="PF00375">
    <property type="entry name" value="SDF"/>
    <property type="match status" value="1"/>
</dbReference>
<dbReference type="EMBL" id="ABLOKC030000005">
    <property type="protein sequence ID" value="EML1470558.1"/>
    <property type="molecule type" value="Genomic_DNA"/>
</dbReference>
<feature type="transmembrane region" description="Helical" evidence="8">
    <location>
        <begin position="160"/>
        <end position="177"/>
    </location>
</feature>
<dbReference type="PANTHER" id="PTHR42865:SF7">
    <property type="entry name" value="PROTON_GLUTAMATE-ASPARTATE SYMPORTER"/>
    <property type="match status" value="1"/>
</dbReference>
<evidence type="ECO:0000256" key="1">
    <source>
        <dbReference type="ARBA" id="ARBA00004651"/>
    </source>
</evidence>
<reference evidence="10 11" key="1">
    <citation type="submission" date="2015-05" db="EMBL/GenBank/DDBJ databases">
        <title>Genome sequences of Pluralibacter gergoviae.</title>
        <authorList>
            <person name="Greninger A.L."/>
            <person name="Miller S."/>
        </authorList>
    </citation>
    <scope>NUCLEOTIDE SEQUENCE [LARGE SCALE GENOMIC DNA]</scope>
    <source>
        <strain evidence="10 11">JS81F13</strain>
    </source>
</reference>